<dbReference type="EC" id="2.3.-.-" evidence="3"/>
<keyword evidence="1" id="KW-0812">Transmembrane</keyword>
<feature type="transmembrane region" description="Helical" evidence="1">
    <location>
        <begin position="61"/>
        <end position="88"/>
    </location>
</feature>
<sequence>MTELSSGGRQVSIPRIPAHEAVVHGSSHVRALDGIRGVAILLVLIYHLGNSVGGEFGLPRIFRLAAFGWVGVDLFFVLSGFLITGILYDSKSHSHFFKNFYMRRALRIFPLYFSALIFLLLLRTAWPSLGLYGQASDGWLWVYLANVVIAVQGFGAFGLMDHFWSLAIEEQFYLMWPFVVYALDRRGAMRVALAMCLAAPLLRTMLAVTTDNSPAIYVLSPMRMDSLAMGALLSLAIRGPDAVDPGRLVRPALWTVVSATVVVAAIVLATRDLSAHSWAMETFGLSAVSMIGVSLIVLSLASPVKRFFEHGVLRWFGKYSYGLYVWHPILWMIIFHSNWARSLRGSNETEAMLISLAAAIGLLLVFVMGSWHLMESQFLKLKVRFQ</sequence>
<dbReference type="Proteomes" id="UP001174908">
    <property type="component" value="Unassembled WGS sequence"/>
</dbReference>
<protein>
    <submittedName>
        <fullName evidence="3">Acyltransferase</fullName>
        <ecNumber evidence="3">2.3.-.-</ecNumber>
    </submittedName>
</protein>
<feature type="domain" description="Acyltransferase 3" evidence="2">
    <location>
        <begin position="30"/>
        <end position="367"/>
    </location>
</feature>
<evidence type="ECO:0000313" key="3">
    <source>
        <dbReference type="EMBL" id="MDM0045115.1"/>
    </source>
</evidence>
<gene>
    <name evidence="3" type="ORF">QTH91_11530</name>
</gene>
<dbReference type="PANTHER" id="PTHR23028">
    <property type="entry name" value="ACETYLTRANSFERASE"/>
    <property type="match status" value="1"/>
</dbReference>
<evidence type="ECO:0000256" key="1">
    <source>
        <dbReference type="SAM" id="Phobius"/>
    </source>
</evidence>
<organism evidence="3 4">
    <name type="scientific">Variovorax dokdonensis</name>
    <dbReference type="NCBI Taxonomy" id="344883"/>
    <lineage>
        <taxon>Bacteria</taxon>
        <taxon>Pseudomonadati</taxon>
        <taxon>Pseudomonadota</taxon>
        <taxon>Betaproteobacteria</taxon>
        <taxon>Burkholderiales</taxon>
        <taxon>Comamonadaceae</taxon>
        <taxon>Variovorax</taxon>
    </lineage>
</organism>
<dbReference type="InterPro" id="IPR050879">
    <property type="entry name" value="Acyltransferase_3"/>
</dbReference>
<dbReference type="Pfam" id="PF01757">
    <property type="entry name" value="Acyl_transf_3"/>
    <property type="match status" value="1"/>
</dbReference>
<reference evidence="3" key="1">
    <citation type="submission" date="2023-06" db="EMBL/GenBank/DDBJ databases">
        <authorList>
            <person name="Jiang Y."/>
            <person name="Liu Q."/>
        </authorList>
    </citation>
    <scope>NUCLEOTIDE SEQUENCE</scope>
    <source>
        <strain evidence="3">CGMCC 1.12089</strain>
    </source>
</reference>
<dbReference type="EMBL" id="JASZYV010000002">
    <property type="protein sequence ID" value="MDM0045115.1"/>
    <property type="molecule type" value="Genomic_DNA"/>
</dbReference>
<comment type="caution">
    <text evidence="3">The sequence shown here is derived from an EMBL/GenBank/DDBJ whole genome shotgun (WGS) entry which is preliminary data.</text>
</comment>
<feature type="transmembrane region" description="Helical" evidence="1">
    <location>
        <begin position="282"/>
        <end position="301"/>
    </location>
</feature>
<feature type="transmembrane region" description="Helical" evidence="1">
    <location>
        <begin position="351"/>
        <end position="374"/>
    </location>
</feature>
<dbReference type="GO" id="GO:0016746">
    <property type="term" value="F:acyltransferase activity"/>
    <property type="evidence" value="ECO:0007669"/>
    <property type="project" value="UniProtKB-KW"/>
</dbReference>
<feature type="transmembrane region" description="Helical" evidence="1">
    <location>
        <begin position="248"/>
        <end position="270"/>
    </location>
</feature>
<feature type="transmembrane region" description="Helical" evidence="1">
    <location>
        <begin position="321"/>
        <end position="339"/>
    </location>
</feature>
<name>A0ABT7NB43_9BURK</name>
<dbReference type="PANTHER" id="PTHR23028:SF53">
    <property type="entry name" value="ACYL_TRANSF_3 DOMAIN-CONTAINING PROTEIN"/>
    <property type="match status" value="1"/>
</dbReference>
<keyword evidence="4" id="KW-1185">Reference proteome</keyword>
<keyword evidence="3" id="KW-0808">Transferase</keyword>
<keyword evidence="1" id="KW-1133">Transmembrane helix</keyword>
<accession>A0ABT7NB43</accession>
<keyword evidence="3" id="KW-0012">Acyltransferase</keyword>
<dbReference type="InterPro" id="IPR002656">
    <property type="entry name" value="Acyl_transf_3_dom"/>
</dbReference>
<dbReference type="RefSeq" id="WP_286660215.1">
    <property type="nucleotide sequence ID" value="NZ_JASZYV010000002.1"/>
</dbReference>
<proteinExistence type="predicted"/>
<feature type="transmembrane region" description="Helical" evidence="1">
    <location>
        <begin position="109"/>
        <end position="126"/>
    </location>
</feature>
<evidence type="ECO:0000313" key="4">
    <source>
        <dbReference type="Proteomes" id="UP001174908"/>
    </source>
</evidence>
<feature type="transmembrane region" description="Helical" evidence="1">
    <location>
        <begin position="138"/>
        <end position="159"/>
    </location>
</feature>
<evidence type="ECO:0000259" key="2">
    <source>
        <dbReference type="Pfam" id="PF01757"/>
    </source>
</evidence>
<keyword evidence="1" id="KW-0472">Membrane</keyword>